<reference evidence="2" key="1">
    <citation type="submission" date="2020-09" db="EMBL/GenBank/DDBJ databases">
        <title>Genome-Enabled Discovery of Anthraquinone Biosynthesis in Senna tora.</title>
        <authorList>
            <person name="Kang S.-H."/>
            <person name="Pandey R.P."/>
            <person name="Lee C.-M."/>
            <person name="Sim J.-S."/>
            <person name="Jeong J.-T."/>
            <person name="Choi B.-S."/>
            <person name="Jung M."/>
            <person name="Ginzburg D."/>
            <person name="Zhao K."/>
            <person name="Won S.Y."/>
            <person name="Oh T.-J."/>
            <person name="Yu Y."/>
            <person name="Kim N.-H."/>
            <person name="Lee O.R."/>
            <person name="Lee T.-H."/>
            <person name="Bashyal P."/>
            <person name="Kim T.-S."/>
            <person name="Lee W.-H."/>
            <person name="Kawkins C."/>
            <person name="Kim C.-K."/>
            <person name="Kim J.S."/>
            <person name="Ahn B.O."/>
            <person name="Rhee S.Y."/>
            <person name="Sohng J.K."/>
        </authorList>
    </citation>
    <scope>NUCLEOTIDE SEQUENCE</scope>
    <source>
        <tissue evidence="2">Leaf</tissue>
    </source>
</reference>
<keyword evidence="2" id="KW-0378">Hydrolase</keyword>
<dbReference type="OrthoDB" id="1900198at2759"/>
<proteinExistence type="predicted"/>
<keyword evidence="2" id="KW-0347">Helicase</keyword>
<organism evidence="2 3">
    <name type="scientific">Senna tora</name>
    <dbReference type="NCBI Taxonomy" id="362788"/>
    <lineage>
        <taxon>Eukaryota</taxon>
        <taxon>Viridiplantae</taxon>
        <taxon>Streptophyta</taxon>
        <taxon>Embryophyta</taxon>
        <taxon>Tracheophyta</taxon>
        <taxon>Spermatophyta</taxon>
        <taxon>Magnoliopsida</taxon>
        <taxon>eudicotyledons</taxon>
        <taxon>Gunneridae</taxon>
        <taxon>Pentapetalae</taxon>
        <taxon>rosids</taxon>
        <taxon>fabids</taxon>
        <taxon>Fabales</taxon>
        <taxon>Fabaceae</taxon>
        <taxon>Caesalpinioideae</taxon>
        <taxon>Cassia clade</taxon>
        <taxon>Senna</taxon>
    </lineage>
</organism>
<sequence length="518" mass="61099">MMRYEERLKTKNIVHPKFSLCCMKGKVQLPAPKKTPKLLFDLFTRKDSSSPDFMKEIRNYNNMFAFTSMGGKIDHSVNNVHLDHRLENLRLKLIRKRNSDARTYNLPSASKVAAIIVRDLDMETDKRDIIVETRSGLLQRIDELHPLYLPMQYPLLFPYGEDGYHRRREFNMILKGRKLTQQFTVDAFIMIEALRTKFFRLHQKNLRIESYVTLRTELSKGQLSSSAIGKRIILPSSFTGSQRYSRENFQDAMTICTATGFPDLFIIFTCNLRLPELDRLFEGFGCKPEDRPDLVSRIFKIKLNMLIKDITKDMLFEKCRADIYTIEFKSVAFRMRIYYYEIKQYYDCRYISPCEAAWRIFGFDIKFREPYVERLPFNLVNQQIVVFCDEDVVDDVVEKASLNHTKFHAWFEENKVYPIARHLTYAQFPTKFVFKTDSREWTIRKSGRSIGRFFYVQPGSGELYYLRVLLTFVKGATSFKDIRTIHGVLHPTYKDECYSLGLLDDDKEYIDGINKASR</sequence>
<dbReference type="Proteomes" id="UP000634136">
    <property type="component" value="Unassembled WGS sequence"/>
</dbReference>
<keyword evidence="2" id="KW-0067">ATP-binding</keyword>
<evidence type="ECO:0000259" key="1">
    <source>
        <dbReference type="Pfam" id="PF14214"/>
    </source>
</evidence>
<dbReference type="Pfam" id="PF14214">
    <property type="entry name" value="Helitron_like_N"/>
    <property type="match status" value="1"/>
</dbReference>
<dbReference type="PANTHER" id="PTHR45786:SF66">
    <property type="entry name" value="HOOK MOTIF PROTEIN, PUTATIVE-RELATED"/>
    <property type="match status" value="1"/>
</dbReference>
<comment type="caution">
    <text evidence="2">The sequence shown here is derived from an EMBL/GenBank/DDBJ whole genome shotgun (WGS) entry which is preliminary data.</text>
</comment>
<evidence type="ECO:0000313" key="3">
    <source>
        <dbReference type="Proteomes" id="UP000634136"/>
    </source>
</evidence>
<accession>A0A835CDS4</accession>
<keyword evidence="2" id="KW-0547">Nucleotide-binding</keyword>
<feature type="domain" description="Helitron helicase-like" evidence="1">
    <location>
        <begin position="165"/>
        <end position="329"/>
    </location>
</feature>
<dbReference type="InterPro" id="IPR025476">
    <property type="entry name" value="Helitron_helicase-like"/>
</dbReference>
<protein>
    <submittedName>
        <fullName evidence="2">ATP-dependent DNA helicase PIF1</fullName>
    </submittedName>
</protein>
<dbReference type="PANTHER" id="PTHR45786">
    <property type="entry name" value="DNA BINDING PROTEIN-LIKE"/>
    <property type="match status" value="1"/>
</dbReference>
<gene>
    <name evidence="2" type="ORF">G2W53_010196</name>
</gene>
<name>A0A835CDS4_9FABA</name>
<dbReference type="GO" id="GO:0004386">
    <property type="term" value="F:helicase activity"/>
    <property type="evidence" value="ECO:0007669"/>
    <property type="project" value="UniProtKB-KW"/>
</dbReference>
<dbReference type="EMBL" id="JAAIUW010000004">
    <property type="protein sequence ID" value="KAF7835337.1"/>
    <property type="molecule type" value="Genomic_DNA"/>
</dbReference>
<evidence type="ECO:0000313" key="2">
    <source>
        <dbReference type="EMBL" id="KAF7835337.1"/>
    </source>
</evidence>
<dbReference type="AlphaFoldDB" id="A0A835CDS4"/>
<keyword evidence="3" id="KW-1185">Reference proteome</keyword>